<evidence type="ECO:0000259" key="3">
    <source>
        <dbReference type="Pfam" id="PF20695"/>
    </source>
</evidence>
<dbReference type="EMBL" id="BAAALT010000151">
    <property type="protein sequence ID" value="GAA1817926.1"/>
    <property type="molecule type" value="Genomic_DNA"/>
</dbReference>
<evidence type="ECO:0000259" key="4">
    <source>
        <dbReference type="Pfam" id="PF20696"/>
    </source>
</evidence>
<dbReference type="NCBIfam" id="TIGR03701">
    <property type="entry name" value="mena_SCO4490"/>
    <property type="match status" value="1"/>
</dbReference>
<dbReference type="Pfam" id="PF20696">
    <property type="entry name" value="UbiD_C"/>
    <property type="match status" value="1"/>
</dbReference>
<feature type="domain" description="3-octaprenyl-4-hydroxybenzoate carboxy-lyase-like Rift-related" evidence="2">
    <location>
        <begin position="127"/>
        <end position="326"/>
    </location>
</feature>
<dbReference type="InterPro" id="IPR048304">
    <property type="entry name" value="UbiD_Rift_dom"/>
</dbReference>
<dbReference type="InterPro" id="IPR002830">
    <property type="entry name" value="UbiD"/>
</dbReference>
<dbReference type="SUPFAM" id="SSF50475">
    <property type="entry name" value="FMN-binding split barrel"/>
    <property type="match status" value="1"/>
</dbReference>
<reference evidence="6" key="1">
    <citation type="journal article" date="2019" name="Int. J. Syst. Evol. Microbiol.">
        <title>The Global Catalogue of Microorganisms (GCM) 10K type strain sequencing project: providing services to taxonomists for standard genome sequencing and annotation.</title>
        <authorList>
            <consortium name="The Broad Institute Genomics Platform"/>
            <consortium name="The Broad Institute Genome Sequencing Center for Infectious Disease"/>
            <person name="Wu L."/>
            <person name="Ma J."/>
        </authorList>
    </citation>
    <scope>NUCLEOTIDE SEQUENCE [LARGE SCALE GENOMIC DNA]</scope>
    <source>
        <strain evidence="6">JCM 13250</strain>
    </source>
</reference>
<dbReference type="Pfam" id="PF01977">
    <property type="entry name" value="UbiD"/>
    <property type="match status" value="1"/>
</dbReference>
<sequence length="490" mass="54269">MARGQAGQYGPYDDLKDFLRTLEKAGELRRITVPVDPTLELSEIVTRTVRAGGPALLFERPTRGEMPVAINLFGTHKRTAMALGVSSVDEIGDRIGSLVKPELPVGFAGMREGLGKLLQLKSVPPKKVKTAPCQEVVYRDGNVDLNRLPGLQIWPGDGGIFHNFGLTHTKHPETGKRNLGLYRLHQHSHNTLGMHWQIHKDSTAHHAVAERLGQRLPVAVAIGCDPVVSYSASAPLPGDIDEYLFAGFLRGERVEMVDCLTVPLQVPANAQIVLEGYVEPGERAPEGPFGDHTGFYTPVEPFPVLHITCMTTQRDPVYHSIVTSKPPQEDGGIGHATERIFLPLLKMLIPDIVDYHLPEAGVFHNCCIVSIKKRYPKHAQKVMSSIWGAHLLSLSKLIVVVDDDCDPHDYHEVAFRAFGNVDYSHDLLLTSGPVDHLDHSSYQQFWGGKAGVDATRKLPTEGYTRGWPEEMVMSPEIVARVDRRWKEFGL</sequence>
<name>A0ABP4YLS8_9ACTN</name>
<dbReference type="Pfam" id="PF20695">
    <property type="entry name" value="UbiD_N"/>
    <property type="match status" value="1"/>
</dbReference>
<feature type="domain" description="3-octaprenyl-4-hydroxybenzoate carboxy-lyase-like N-terminal" evidence="3">
    <location>
        <begin position="20"/>
        <end position="95"/>
    </location>
</feature>
<dbReference type="InterPro" id="IPR022390">
    <property type="entry name" value="HBDC"/>
</dbReference>
<gene>
    <name evidence="5" type="ORF">GCM10009682_43390</name>
</gene>
<protein>
    <submittedName>
        <fullName evidence="5">Menaquinone biosynthesis decarboxylase</fullName>
    </submittedName>
</protein>
<dbReference type="RefSeq" id="WP_344135302.1">
    <property type="nucleotide sequence ID" value="NZ_BAAALT010000151.1"/>
</dbReference>
<evidence type="ECO:0000259" key="2">
    <source>
        <dbReference type="Pfam" id="PF01977"/>
    </source>
</evidence>
<feature type="domain" description="3-octaprenyl-4-hydroxybenzoate carboxy-lyase-like C-terminal" evidence="4">
    <location>
        <begin position="333"/>
        <end position="454"/>
    </location>
</feature>
<organism evidence="5 6">
    <name type="scientific">Luedemannella flava</name>
    <dbReference type="NCBI Taxonomy" id="349316"/>
    <lineage>
        <taxon>Bacteria</taxon>
        <taxon>Bacillati</taxon>
        <taxon>Actinomycetota</taxon>
        <taxon>Actinomycetes</taxon>
        <taxon>Micromonosporales</taxon>
        <taxon>Micromonosporaceae</taxon>
        <taxon>Luedemannella</taxon>
    </lineage>
</organism>
<comment type="similarity">
    <text evidence="1">Belongs to the UbiD family.</text>
</comment>
<dbReference type="InterPro" id="IPR049381">
    <property type="entry name" value="UbiD-like_C"/>
</dbReference>
<dbReference type="InterPro" id="IPR049383">
    <property type="entry name" value="UbiD-like_N"/>
</dbReference>
<dbReference type="NCBIfam" id="TIGR00148">
    <property type="entry name" value="UbiD family decarboxylase"/>
    <property type="match status" value="1"/>
</dbReference>
<dbReference type="Gene3D" id="3.40.1670.10">
    <property type="entry name" value="UbiD C-terminal domain-like"/>
    <property type="match status" value="1"/>
</dbReference>
<dbReference type="PANTHER" id="PTHR30108:SF17">
    <property type="entry name" value="FERULIC ACID DECARBOXYLASE 1"/>
    <property type="match status" value="1"/>
</dbReference>
<evidence type="ECO:0000313" key="6">
    <source>
        <dbReference type="Proteomes" id="UP001500218"/>
    </source>
</evidence>
<dbReference type="Gene3D" id="1.20.5.570">
    <property type="entry name" value="Single helix bin"/>
    <property type="match status" value="1"/>
</dbReference>
<dbReference type="PANTHER" id="PTHR30108">
    <property type="entry name" value="3-OCTAPRENYL-4-HYDROXYBENZOATE CARBOXY-LYASE-RELATED"/>
    <property type="match status" value="1"/>
</dbReference>
<comment type="caution">
    <text evidence="5">The sequence shown here is derived from an EMBL/GenBank/DDBJ whole genome shotgun (WGS) entry which is preliminary data.</text>
</comment>
<evidence type="ECO:0000313" key="5">
    <source>
        <dbReference type="EMBL" id="GAA1817926.1"/>
    </source>
</evidence>
<proteinExistence type="inferred from homology"/>
<keyword evidence="6" id="KW-1185">Reference proteome</keyword>
<accession>A0ABP4YLS8</accession>
<dbReference type="Proteomes" id="UP001500218">
    <property type="component" value="Unassembled WGS sequence"/>
</dbReference>
<dbReference type="SUPFAM" id="SSF143968">
    <property type="entry name" value="UbiD C-terminal domain-like"/>
    <property type="match status" value="1"/>
</dbReference>
<evidence type="ECO:0000256" key="1">
    <source>
        <dbReference type="ARBA" id="ARBA00010021"/>
    </source>
</evidence>